<reference evidence="3" key="1">
    <citation type="journal article" date="2010" name="Nat. Biotechnol.">
        <title>Draft genome sequence of the oilseed species Ricinus communis.</title>
        <authorList>
            <person name="Chan A.P."/>
            <person name="Crabtree J."/>
            <person name="Zhao Q."/>
            <person name="Lorenzi H."/>
            <person name="Orvis J."/>
            <person name="Puiu D."/>
            <person name="Melake-Berhan A."/>
            <person name="Jones K.M."/>
            <person name="Redman J."/>
            <person name="Chen G."/>
            <person name="Cahoon E.B."/>
            <person name="Gedil M."/>
            <person name="Stanke M."/>
            <person name="Haas B.J."/>
            <person name="Wortman J.R."/>
            <person name="Fraser-Liggett C.M."/>
            <person name="Ravel J."/>
            <person name="Rabinowicz P.D."/>
        </authorList>
    </citation>
    <scope>NUCLEOTIDE SEQUENCE [LARGE SCALE GENOMIC DNA]</scope>
    <source>
        <strain evidence="3">cv. Hale</strain>
    </source>
</reference>
<dbReference type="Proteomes" id="UP000008311">
    <property type="component" value="Unassembled WGS sequence"/>
</dbReference>
<dbReference type="InterPro" id="IPR003245">
    <property type="entry name" value="Phytocyanin_dom"/>
</dbReference>
<dbReference type="InParanoid" id="B9S419"/>
<protein>
    <recommendedName>
        <fullName evidence="1">Phytocyanin domain-containing protein</fullName>
    </recommendedName>
</protein>
<evidence type="ECO:0000259" key="1">
    <source>
        <dbReference type="PROSITE" id="PS51485"/>
    </source>
</evidence>
<name>B9S419_RICCO</name>
<dbReference type="AlphaFoldDB" id="B9S419"/>
<organism evidence="2 3">
    <name type="scientific">Ricinus communis</name>
    <name type="common">Castor bean</name>
    <dbReference type="NCBI Taxonomy" id="3988"/>
    <lineage>
        <taxon>Eukaryota</taxon>
        <taxon>Viridiplantae</taxon>
        <taxon>Streptophyta</taxon>
        <taxon>Embryophyta</taxon>
        <taxon>Tracheophyta</taxon>
        <taxon>Spermatophyta</taxon>
        <taxon>Magnoliopsida</taxon>
        <taxon>eudicotyledons</taxon>
        <taxon>Gunneridae</taxon>
        <taxon>Pentapetalae</taxon>
        <taxon>rosids</taxon>
        <taxon>fabids</taxon>
        <taxon>Malpighiales</taxon>
        <taxon>Euphorbiaceae</taxon>
        <taxon>Acalyphoideae</taxon>
        <taxon>Acalypheae</taxon>
        <taxon>Ricinus</taxon>
    </lineage>
</organism>
<keyword evidence="3" id="KW-1185">Reference proteome</keyword>
<evidence type="ECO:0000313" key="2">
    <source>
        <dbReference type="EMBL" id="EEF41700.1"/>
    </source>
</evidence>
<dbReference type="PROSITE" id="PS51485">
    <property type="entry name" value="PHYTOCYANIN"/>
    <property type="match status" value="1"/>
</dbReference>
<sequence>MTVAYYAASISIAADYKVGNSAGWTLAEQSDYGEWAADKDFFVGDPLLFHYNPA</sequence>
<dbReference type="InterPro" id="IPR008972">
    <property type="entry name" value="Cupredoxin"/>
</dbReference>
<proteinExistence type="predicted"/>
<dbReference type="Pfam" id="PF02298">
    <property type="entry name" value="Cu_bind_like"/>
    <property type="match status" value="1"/>
</dbReference>
<feature type="domain" description="Phytocyanin" evidence="1">
    <location>
        <begin position="14"/>
        <end position="54"/>
    </location>
</feature>
<evidence type="ECO:0000313" key="3">
    <source>
        <dbReference type="Proteomes" id="UP000008311"/>
    </source>
</evidence>
<dbReference type="SUPFAM" id="SSF49503">
    <property type="entry name" value="Cupredoxins"/>
    <property type="match status" value="1"/>
</dbReference>
<dbReference type="GO" id="GO:0009055">
    <property type="term" value="F:electron transfer activity"/>
    <property type="evidence" value="ECO:0007669"/>
    <property type="project" value="InterPro"/>
</dbReference>
<gene>
    <name evidence="2" type="ORF">RCOM_0557660</name>
</gene>
<dbReference type="EMBL" id="EQ973863">
    <property type="protein sequence ID" value="EEF41700.1"/>
    <property type="molecule type" value="Genomic_DNA"/>
</dbReference>
<accession>B9S419</accession>
<dbReference type="Gene3D" id="2.60.40.420">
    <property type="entry name" value="Cupredoxins - blue copper proteins"/>
    <property type="match status" value="1"/>
</dbReference>